<evidence type="ECO:0000259" key="2">
    <source>
        <dbReference type="Pfam" id="PF15749"/>
    </source>
</evidence>
<dbReference type="PANTHER" id="PTHR15863:SF2">
    <property type="entry name" value="MRN COMPLEX-INTERACTING PROTEIN"/>
    <property type="match status" value="1"/>
</dbReference>
<protein>
    <submittedName>
        <fullName evidence="3">MRN complex-interacting protein</fullName>
    </submittedName>
</protein>
<feature type="domain" description="MRN complex-interacting protein N-terminal" evidence="2">
    <location>
        <begin position="40"/>
        <end position="135"/>
    </location>
</feature>
<proteinExistence type="predicted"/>
<dbReference type="AlphaFoldDB" id="A0ABD1PVM1"/>
<sequence>MHACALLNMQTNFIAVQCFQCSTMQATFSQSNIYMYAYMHMQVKQKKKSGNKWTCVVCQEKQSVRKVFAQGFMAKDVRKFVQNFNMSRQLAEQKPEAKLFTENYDEEENKQIGEIGNQFQSNEGKKKKKTDWSEYVDYEENSGKLEKDELTEGDGFEPMIVTEMPKALFKKPKLSNHYAAGSDFEDGEKLLKPVFAKRNDMKRQSNYSRDVELVELQETTNRGTIKFQPLDRASKWSRFKVDIQEDSCNLASKGSVLNSSKYITPDDENFAFRAPPLNSYTTAKGPVSKWSNYMTENDDDDLLIREGKASPDQSSEKWKNDESNYQRVEEDIHPDFL</sequence>
<organism evidence="3 4">
    <name type="scientific">Forsythia ovata</name>
    <dbReference type="NCBI Taxonomy" id="205694"/>
    <lineage>
        <taxon>Eukaryota</taxon>
        <taxon>Viridiplantae</taxon>
        <taxon>Streptophyta</taxon>
        <taxon>Embryophyta</taxon>
        <taxon>Tracheophyta</taxon>
        <taxon>Spermatophyta</taxon>
        <taxon>Magnoliopsida</taxon>
        <taxon>eudicotyledons</taxon>
        <taxon>Gunneridae</taxon>
        <taxon>Pentapetalae</taxon>
        <taxon>asterids</taxon>
        <taxon>lamiids</taxon>
        <taxon>Lamiales</taxon>
        <taxon>Oleaceae</taxon>
        <taxon>Forsythieae</taxon>
        <taxon>Forsythia</taxon>
    </lineage>
</organism>
<accession>A0ABD1PVM1</accession>
<dbReference type="Pfam" id="PF15749">
    <property type="entry name" value="MRNIP"/>
    <property type="match status" value="1"/>
</dbReference>
<evidence type="ECO:0000313" key="3">
    <source>
        <dbReference type="EMBL" id="KAL2467952.1"/>
    </source>
</evidence>
<comment type="caution">
    <text evidence="3">The sequence shown here is derived from an EMBL/GenBank/DDBJ whole genome shotgun (WGS) entry which is preliminary data.</text>
</comment>
<evidence type="ECO:0000256" key="1">
    <source>
        <dbReference type="SAM" id="MobiDB-lite"/>
    </source>
</evidence>
<evidence type="ECO:0000313" key="4">
    <source>
        <dbReference type="Proteomes" id="UP001604277"/>
    </source>
</evidence>
<dbReference type="Proteomes" id="UP001604277">
    <property type="component" value="Unassembled WGS sequence"/>
</dbReference>
<dbReference type="InterPro" id="IPR032739">
    <property type="entry name" value="MRNIP"/>
</dbReference>
<dbReference type="InterPro" id="IPR049472">
    <property type="entry name" value="MRNIP_N"/>
</dbReference>
<reference evidence="4" key="1">
    <citation type="submission" date="2024-07" db="EMBL/GenBank/DDBJ databases">
        <title>Two chromosome-level genome assemblies of Korean endemic species Abeliophyllum distichum and Forsythia ovata (Oleaceae).</title>
        <authorList>
            <person name="Jang H."/>
        </authorList>
    </citation>
    <scope>NUCLEOTIDE SEQUENCE [LARGE SCALE GENOMIC DNA]</scope>
</reference>
<dbReference type="EMBL" id="JBFOLJ010000017">
    <property type="protein sequence ID" value="KAL2467952.1"/>
    <property type="molecule type" value="Genomic_DNA"/>
</dbReference>
<name>A0ABD1PVM1_9LAMI</name>
<dbReference type="PANTHER" id="PTHR15863">
    <property type="entry name" value="MRN COMPLEX-INTERACTING PROTEIN"/>
    <property type="match status" value="1"/>
</dbReference>
<gene>
    <name evidence="3" type="ORF">Fot_51477</name>
</gene>
<keyword evidence="4" id="KW-1185">Reference proteome</keyword>
<feature type="region of interest" description="Disordered" evidence="1">
    <location>
        <begin position="307"/>
        <end position="337"/>
    </location>
</feature>